<organism evidence="9 10">
    <name type="scientific">Lonchura striata</name>
    <name type="common">white-rumped munia</name>
    <dbReference type="NCBI Taxonomy" id="40157"/>
    <lineage>
        <taxon>Eukaryota</taxon>
        <taxon>Metazoa</taxon>
        <taxon>Chordata</taxon>
        <taxon>Craniata</taxon>
        <taxon>Vertebrata</taxon>
        <taxon>Euteleostomi</taxon>
        <taxon>Archelosauria</taxon>
        <taxon>Archosauria</taxon>
        <taxon>Dinosauria</taxon>
        <taxon>Saurischia</taxon>
        <taxon>Theropoda</taxon>
        <taxon>Coelurosauria</taxon>
        <taxon>Aves</taxon>
        <taxon>Neognathae</taxon>
        <taxon>Neoaves</taxon>
        <taxon>Telluraves</taxon>
        <taxon>Australaves</taxon>
        <taxon>Passeriformes</taxon>
        <taxon>Passeroidea</taxon>
        <taxon>Estrildidae</taxon>
        <taxon>Estrildinae</taxon>
        <taxon>Lonchura</taxon>
    </lineage>
</organism>
<sequence>MPESRLQTRLKDQCVNPMKRKRKQMPKEQKSPNMSQQITKKLTGQSHVVGLLPSKFLREKFVSTKSSTGGSILPRIGPSRDWQNDHFISFLQFPQLVKIYMESSPYFQLMCSNNVYRVVTPGVPAHVHIRFTPDENKGAEQRLLCFVPGEESIQTNLHGQAVDLKIGLSTNSVDVGKTFIGMSNHTTVFIENRSNITAHFQWKTLPTEEYENEEKRRQYLLRCRKAVCLENFTEERKTEKGSCKDHTSLLRNVVQEEMAKIQEDPMLFSSAIFCIEPLEGEIQPYSWAEIKVTFKPLEALEYQIMAYCNISGRESRLPLHLRGEGQGPLVELSCPSVNLGNILVNNPHICEVKLINQGAINAPFTCIPSTTNVGFFKFAPEEGIITPGEIQTIQISFSATVLGRFEEEVRFSVAGSPVPAILTIKGNVTRPTLHFELDELSFGDISFGFPYTQSCHLTNTTSVPVTFKLRVLDDGMQPAVNVFDQIHSHSDPSWREGIRFYVEPKEFTMNPSQGTILPQGHQDIEVWEEPSHRCFSTRAEASLECGRALALERKEDSPVFYSSHKPCGIVQPHSTAEIPVTIEVQTVGKHRTNLLIGVFGDERNPL</sequence>
<feature type="domain" description="CFAP65 tenth Ig-like" evidence="8">
    <location>
        <begin position="268"/>
        <end position="326"/>
    </location>
</feature>
<comment type="subcellular location">
    <subcellularLocation>
        <location evidence="1">Cell projection</location>
        <location evidence="1">Cilium</location>
    </subcellularLocation>
    <subcellularLocation>
        <location evidence="2">Cytoplasm</location>
    </subcellularLocation>
</comment>
<evidence type="ECO:0000313" key="10">
    <source>
        <dbReference type="Proteomes" id="UP000197619"/>
    </source>
</evidence>
<dbReference type="Gene3D" id="2.60.40.10">
    <property type="entry name" value="Immunoglobulins"/>
    <property type="match status" value="3"/>
</dbReference>
<dbReference type="AlphaFoldDB" id="A0A218U755"/>
<gene>
    <name evidence="9" type="primary">HYDIN_6</name>
    <name evidence="9" type="ORF">RLOC_00002825</name>
</gene>
<evidence type="ECO:0000313" key="9">
    <source>
        <dbReference type="EMBL" id="OWK49567.1"/>
    </source>
</evidence>
<dbReference type="GO" id="GO:1904158">
    <property type="term" value="P:axonemal central apparatus assembly"/>
    <property type="evidence" value="ECO:0007669"/>
    <property type="project" value="TreeGrafter"/>
</dbReference>
<feature type="non-terminal residue" evidence="9">
    <location>
        <position position="606"/>
    </location>
</feature>
<dbReference type="InterPro" id="IPR033305">
    <property type="entry name" value="Hydin-like"/>
</dbReference>
<keyword evidence="10" id="KW-1185">Reference proteome</keyword>
<dbReference type="InterPro" id="IPR053879">
    <property type="entry name" value="HYDIN_VesB_CFA65-like_Ig"/>
</dbReference>
<evidence type="ECO:0000256" key="6">
    <source>
        <dbReference type="SAM" id="MobiDB-lite"/>
    </source>
</evidence>
<feature type="region of interest" description="Disordered" evidence="6">
    <location>
        <begin position="1"/>
        <end position="36"/>
    </location>
</feature>
<reference evidence="9 10" key="1">
    <citation type="submission" date="2017-05" db="EMBL/GenBank/DDBJ databases">
        <title>Genome of assembly of the Bengalese finch, Lonchura striata domestica.</title>
        <authorList>
            <person name="Colquitt B.M."/>
            <person name="Brainard M.S."/>
        </authorList>
    </citation>
    <scope>NUCLEOTIDE SEQUENCE [LARGE SCALE GENOMIC DNA]</scope>
    <source>
        <strain evidence="9">White83orange57</strain>
    </source>
</reference>
<evidence type="ECO:0000259" key="7">
    <source>
        <dbReference type="Pfam" id="PF22544"/>
    </source>
</evidence>
<dbReference type="Proteomes" id="UP000197619">
    <property type="component" value="Unassembled WGS sequence"/>
</dbReference>
<keyword evidence="5" id="KW-0966">Cell projection</keyword>
<dbReference type="InterPro" id="IPR056305">
    <property type="entry name" value="Ig_CFAP65_10th"/>
</dbReference>
<evidence type="ECO:0000256" key="5">
    <source>
        <dbReference type="ARBA" id="ARBA00023273"/>
    </source>
</evidence>
<dbReference type="EMBL" id="MUZQ01000831">
    <property type="protein sequence ID" value="OWK49567.1"/>
    <property type="molecule type" value="Genomic_DNA"/>
</dbReference>
<evidence type="ECO:0000256" key="3">
    <source>
        <dbReference type="ARBA" id="ARBA00022490"/>
    </source>
</evidence>
<evidence type="ECO:0000259" key="8">
    <source>
        <dbReference type="Pfam" id="PF24291"/>
    </source>
</evidence>
<dbReference type="GO" id="GO:0003341">
    <property type="term" value="P:cilium movement"/>
    <property type="evidence" value="ECO:0007669"/>
    <property type="project" value="TreeGrafter"/>
</dbReference>
<accession>A0A218U755</accession>
<name>A0A218U755_9PASE</name>
<dbReference type="Pfam" id="PF24291">
    <property type="entry name" value="Ig_CFAP65"/>
    <property type="match status" value="1"/>
</dbReference>
<dbReference type="GO" id="GO:0005930">
    <property type="term" value="C:axoneme"/>
    <property type="evidence" value="ECO:0007669"/>
    <property type="project" value="TreeGrafter"/>
</dbReference>
<feature type="domain" description="HYDIN/VesB/CFA65-like Ig-like" evidence="7">
    <location>
        <begin position="328"/>
        <end position="427"/>
    </location>
</feature>
<evidence type="ECO:0000256" key="1">
    <source>
        <dbReference type="ARBA" id="ARBA00004138"/>
    </source>
</evidence>
<comment type="caution">
    <text evidence="9">The sequence shown here is derived from an EMBL/GenBank/DDBJ whole genome shotgun (WGS) entry which is preliminary data.</text>
</comment>
<proteinExistence type="predicted"/>
<evidence type="ECO:0000256" key="2">
    <source>
        <dbReference type="ARBA" id="ARBA00004496"/>
    </source>
</evidence>
<evidence type="ECO:0000256" key="4">
    <source>
        <dbReference type="ARBA" id="ARBA00023069"/>
    </source>
</evidence>
<dbReference type="PANTHER" id="PTHR23053:SF0">
    <property type="entry name" value="HYDROCEPHALUS-INDUCING PROTEIN HOMOLOG"/>
    <property type="match status" value="1"/>
</dbReference>
<dbReference type="InterPro" id="IPR013783">
    <property type="entry name" value="Ig-like_fold"/>
</dbReference>
<protein>
    <submittedName>
        <fullName evidence="9">Hydrocephalus-inducing</fullName>
    </submittedName>
</protein>
<keyword evidence="3" id="KW-0963">Cytoplasm</keyword>
<dbReference type="Pfam" id="PF22544">
    <property type="entry name" value="HYDIN_VesB_CFA65-like_Ig"/>
    <property type="match status" value="1"/>
</dbReference>
<keyword evidence="4" id="KW-0969">Cilium</keyword>
<dbReference type="PANTHER" id="PTHR23053">
    <property type="entry name" value="DLEC1 DELETED IN LUNG AND ESOPHAGEAL CANCER 1"/>
    <property type="match status" value="1"/>
</dbReference>